<dbReference type="Proteomes" id="UP000759131">
    <property type="component" value="Unassembled WGS sequence"/>
</dbReference>
<dbReference type="EMBL" id="OC857560">
    <property type="protein sequence ID" value="CAD7625340.1"/>
    <property type="molecule type" value="Genomic_DNA"/>
</dbReference>
<evidence type="ECO:0000313" key="1">
    <source>
        <dbReference type="EMBL" id="CAD7625340.1"/>
    </source>
</evidence>
<accession>A0A7R9KM32</accession>
<gene>
    <name evidence="1" type="ORF">OSB1V03_LOCUS5775</name>
</gene>
<sequence>MRIPELSLPVITSYYQSLQTNTCIGSYSLTFLSLSPDIHVWGITSDRFRIFAIPVQSNTGRTELRKVANNTNFVDTDFNVLEFRTQRQQIREIIIFDINVMSAYNPQKLQRRVKCVNRWQSFNGSNRSSSMVPKSVKPNRFNL</sequence>
<protein>
    <submittedName>
        <fullName evidence="1">Uncharacterized protein</fullName>
    </submittedName>
</protein>
<keyword evidence="2" id="KW-1185">Reference proteome</keyword>
<proteinExistence type="predicted"/>
<reference evidence="1" key="1">
    <citation type="submission" date="2020-11" db="EMBL/GenBank/DDBJ databases">
        <authorList>
            <person name="Tran Van P."/>
        </authorList>
    </citation>
    <scope>NUCLEOTIDE SEQUENCE</scope>
</reference>
<dbReference type="EMBL" id="CAJPIZ010002985">
    <property type="protein sequence ID" value="CAG2105770.1"/>
    <property type="molecule type" value="Genomic_DNA"/>
</dbReference>
<organism evidence="1">
    <name type="scientific">Medioppia subpectinata</name>
    <dbReference type="NCBI Taxonomy" id="1979941"/>
    <lineage>
        <taxon>Eukaryota</taxon>
        <taxon>Metazoa</taxon>
        <taxon>Ecdysozoa</taxon>
        <taxon>Arthropoda</taxon>
        <taxon>Chelicerata</taxon>
        <taxon>Arachnida</taxon>
        <taxon>Acari</taxon>
        <taxon>Acariformes</taxon>
        <taxon>Sarcoptiformes</taxon>
        <taxon>Oribatida</taxon>
        <taxon>Brachypylina</taxon>
        <taxon>Oppioidea</taxon>
        <taxon>Oppiidae</taxon>
        <taxon>Medioppia</taxon>
    </lineage>
</organism>
<dbReference type="AlphaFoldDB" id="A0A7R9KM32"/>
<evidence type="ECO:0000313" key="2">
    <source>
        <dbReference type="Proteomes" id="UP000759131"/>
    </source>
</evidence>
<name>A0A7R9KM32_9ACAR</name>